<keyword evidence="1" id="KW-0809">Transit peptide</keyword>
<evidence type="ECO:0000259" key="3">
    <source>
        <dbReference type="Pfam" id="PF21864"/>
    </source>
</evidence>
<sequence length="504" mass="56250">MTELKLAVGSGVDPRLAASISQLTTLSYSGADPLPTKSNNTDRGIERRRIHPLLSSASSEHLRLWTPRPMALYSLRIRRALSLSSSLHHLLSPIHHPIPISPVPSPSTAQLNTATASVTFFKSRRQFTSTTPLSLSSRGRPFDPETDEIGPDTILFEGCDYNHWLITIDFPKDPQPTREEMIEFYVNTAAQIFGSVEEAKKKIYALSTTTYQGFQVECSEETSEKFKNLPGVVFVLPDSYIDPVNKEYGGDKYVNGEIFPRPPPIQYVRHNRGRRPREQMSYQQGNTAYNDLGPMRGEVRNHGQNYGPPRQQNYGPPQQQNYGPPQQQNYGPPPQQNYGPPPQQNYNLPPQQSHGSSPQQSYGQPPNFPPQQGYVPSGSGERRGPMPPRNAPGGWDNGRRDPMPSYQSSYSQGEPGNYRAQGQRDFPQGNQWSQVPPEQRGLSQDTQNYGPSEGGTFERGPGGAQGQAYGQNQPRHGDDQRSNNQAWEQRNLSSMGNTMTDQGR</sequence>
<feature type="compositionally biased region" description="Polar residues" evidence="2">
    <location>
        <begin position="482"/>
        <end position="504"/>
    </location>
</feature>
<proteinExistence type="predicted"/>
<feature type="compositionally biased region" description="Low complexity" evidence="2">
    <location>
        <begin position="344"/>
        <end position="365"/>
    </location>
</feature>
<feature type="region of interest" description="Disordered" evidence="2">
    <location>
        <begin position="264"/>
        <end position="504"/>
    </location>
</feature>
<organism evidence="4 5">
    <name type="scientific">Fraxinus pennsylvanica</name>
    <dbReference type="NCBI Taxonomy" id="56036"/>
    <lineage>
        <taxon>Eukaryota</taxon>
        <taxon>Viridiplantae</taxon>
        <taxon>Streptophyta</taxon>
        <taxon>Embryophyta</taxon>
        <taxon>Tracheophyta</taxon>
        <taxon>Spermatophyta</taxon>
        <taxon>Magnoliopsida</taxon>
        <taxon>eudicotyledons</taxon>
        <taxon>Gunneridae</taxon>
        <taxon>Pentapetalae</taxon>
        <taxon>asterids</taxon>
        <taxon>lamiids</taxon>
        <taxon>Lamiales</taxon>
        <taxon>Oleaceae</taxon>
        <taxon>Oleeae</taxon>
        <taxon>Fraxinus</taxon>
    </lineage>
</organism>
<feature type="domain" description="MORF/ORRM1/DAG-like MORF" evidence="3">
    <location>
        <begin position="161"/>
        <end position="253"/>
    </location>
</feature>
<dbReference type="AlphaFoldDB" id="A0AAD1Z9F9"/>
<reference evidence="4" key="1">
    <citation type="submission" date="2023-05" db="EMBL/GenBank/DDBJ databases">
        <authorList>
            <person name="Huff M."/>
        </authorList>
    </citation>
    <scope>NUCLEOTIDE SEQUENCE</scope>
</reference>
<feature type="compositionally biased region" description="Polar residues" evidence="2">
    <location>
        <begin position="280"/>
        <end position="289"/>
    </location>
</feature>
<gene>
    <name evidence="4" type="ORF">FPE_LOCUS12744</name>
</gene>
<evidence type="ECO:0000313" key="5">
    <source>
        <dbReference type="Proteomes" id="UP000834106"/>
    </source>
</evidence>
<dbReference type="GO" id="GO:0005739">
    <property type="term" value="C:mitochondrion"/>
    <property type="evidence" value="ECO:0007669"/>
    <property type="project" value="TreeGrafter"/>
</dbReference>
<feature type="compositionally biased region" description="Pro residues" evidence="2">
    <location>
        <begin position="331"/>
        <end position="343"/>
    </location>
</feature>
<feature type="compositionally biased region" description="Polar residues" evidence="2">
    <location>
        <begin position="428"/>
        <end position="450"/>
    </location>
</feature>
<accession>A0AAD1Z9F9</accession>
<dbReference type="PANTHER" id="PTHR31346">
    <property type="entry name" value="MULTIPLE ORGANELLAR RNA EDITING FACTOR 2, CHLOROPLASTIC-RELATED-RELATED"/>
    <property type="match status" value="1"/>
</dbReference>
<dbReference type="InterPro" id="IPR054059">
    <property type="entry name" value="MORF/ORRM1/DAG-like_MORF"/>
</dbReference>
<dbReference type="PANTHER" id="PTHR31346:SF5">
    <property type="entry name" value="MULTIPLE ORGANELLAR RNA EDITING FACTOR 1, MITOCHONDRIAL"/>
    <property type="match status" value="1"/>
</dbReference>
<name>A0AAD1Z9F9_9LAMI</name>
<dbReference type="GO" id="GO:0016554">
    <property type="term" value="P:cytidine to uridine editing"/>
    <property type="evidence" value="ECO:0007669"/>
    <property type="project" value="InterPro"/>
</dbReference>
<feature type="compositionally biased region" description="Low complexity" evidence="2">
    <location>
        <begin position="306"/>
        <end position="330"/>
    </location>
</feature>
<evidence type="ECO:0000313" key="4">
    <source>
        <dbReference type="EMBL" id="CAI9765314.1"/>
    </source>
</evidence>
<feature type="region of interest" description="Disordered" evidence="2">
    <location>
        <begin position="29"/>
        <end position="51"/>
    </location>
</feature>
<keyword evidence="5" id="KW-1185">Reference proteome</keyword>
<dbReference type="Pfam" id="PF21864">
    <property type="entry name" value="MORF_dom"/>
    <property type="match status" value="1"/>
</dbReference>
<feature type="compositionally biased region" description="Polar residues" evidence="2">
    <location>
        <begin position="405"/>
        <end position="414"/>
    </location>
</feature>
<dbReference type="Proteomes" id="UP000834106">
    <property type="component" value="Chromosome 7"/>
</dbReference>
<evidence type="ECO:0000256" key="1">
    <source>
        <dbReference type="ARBA" id="ARBA00022946"/>
    </source>
</evidence>
<dbReference type="EMBL" id="OU503042">
    <property type="protein sequence ID" value="CAI9765314.1"/>
    <property type="molecule type" value="Genomic_DNA"/>
</dbReference>
<protein>
    <recommendedName>
        <fullName evidence="3">MORF/ORRM1/DAG-like MORF domain-containing protein</fullName>
    </recommendedName>
</protein>
<dbReference type="InterPro" id="IPR039206">
    <property type="entry name" value="MORF/ORRM1/DAG-like"/>
</dbReference>
<dbReference type="GO" id="GO:0080156">
    <property type="term" value="P:mitochondrial mRNA modification"/>
    <property type="evidence" value="ECO:0007669"/>
    <property type="project" value="TreeGrafter"/>
</dbReference>
<evidence type="ECO:0000256" key="2">
    <source>
        <dbReference type="SAM" id="MobiDB-lite"/>
    </source>
</evidence>